<keyword evidence="2" id="KW-1185">Reference proteome</keyword>
<reference evidence="1 2" key="1">
    <citation type="submission" date="2024-01" db="EMBL/GenBank/DDBJ databases">
        <title>The genome of the rayed Mediterranean limpet Patella caerulea (Linnaeus, 1758).</title>
        <authorList>
            <person name="Anh-Thu Weber A."/>
            <person name="Halstead-Nussloch G."/>
        </authorList>
    </citation>
    <scope>NUCLEOTIDE SEQUENCE [LARGE SCALE GENOMIC DNA]</scope>
    <source>
        <strain evidence="1">AATW-2023a</strain>
        <tissue evidence="1">Whole specimen</tissue>
    </source>
</reference>
<dbReference type="SUPFAM" id="SSF56672">
    <property type="entry name" value="DNA/RNA polymerases"/>
    <property type="match status" value="1"/>
</dbReference>
<name>A0AAN8J0Z9_PATCE</name>
<evidence type="ECO:0008006" key="3">
    <source>
        <dbReference type="Google" id="ProtNLM"/>
    </source>
</evidence>
<gene>
    <name evidence="1" type="ORF">SNE40_019840</name>
</gene>
<evidence type="ECO:0000313" key="2">
    <source>
        <dbReference type="Proteomes" id="UP001347796"/>
    </source>
</evidence>
<dbReference type="PANTHER" id="PTHR33568:SF3">
    <property type="entry name" value="DNA-DIRECTED DNA POLYMERASE"/>
    <property type="match status" value="1"/>
</dbReference>
<dbReference type="EMBL" id="JAZGQO010000015">
    <property type="protein sequence ID" value="KAK6168648.1"/>
    <property type="molecule type" value="Genomic_DNA"/>
</dbReference>
<sequence>MESSGYPDTCHTEEDKARFVNDVYDTEGIRLDPVSIKPNKTLKKEEHVAPCPITNVVIAAFVTAQARLKLYSVLEKLGERVCYFDTDSVIFIYQYHSTSWNPPEGSSLGQWKNELPEDVTIREFVSGGPKNYAYRQSDGKTVCKVRGFTLNYRRSQQLNYTIMKENVRHVNQNEPLIIANPFKITRSRDRCLWTRPENKRYKIVRFVQFNDDGQPSNTYLYGY</sequence>
<dbReference type="AlphaFoldDB" id="A0AAN8J0Z9"/>
<comment type="caution">
    <text evidence="1">The sequence shown here is derived from an EMBL/GenBank/DDBJ whole genome shotgun (WGS) entry which is preliminary data.</text>
</comment>
<protein>
    <recommendedName>
        <fullName evidence="3">DNA-directed DNA polymerase</fullName>
    </recommendedName>
</protein>
<dbReference type="InterPro" id="IPR023211">
    <property type="entry name" value="DNA_pol_palm_dom_sf"/>
</dbReference>
<dbReference type="Proteomes" id="UP001347796">
    <property type="component" value="Unassembled WGS sequence"/>
</dbReference>
<dbReference type="InterPro" id="IPR043502">
    <property type="entry name" value="DNA/RNA_pol_sf"/>
</dbReference>
<evidence type="ECO:0000313" key="1">
    <source>
        <dbReference type="EMBL" id="KAK6168648.1"/>
    </source>
</evidence>
<dbReference type="PANTHER" id="PTHR33568">
    <property type="entry name" value="DNA POLYMERASE"/>
    <property type="match status" value="1"/>
</dbReference>
<dbReference type="Gene3D" id="3.90.1600.10">
    <property type="entry name" value="Palm domain of DNA polymerase"/>
    <property type="match status" value="1"/>
</dbReference>
<organism evidence="1 2">
    <name type="scientific">Patella caerulea</name>
    <name type="common">Rayed Mediterranean limpet</name>
    <dbReference type="NCBI Taxonomy" id="87958"/>
    <lineage>
        <taxon>Eukaryota</taxon>
        <taxon>Metazoa</taxon>
        <taxon>Spiralia</taxon>
        <taxon>Lophotrochozoa</taxon>
        <taxon>Mollusca</taxon>
        <taxon>Gastropoda</taxon>
        <taxon>Patellogastropoda</taxon>
        <taxon>Patelloidea</taxon>
        <taxon>Patellidae</taxon>
        <taxon>Patella</taxon>
    </lineage>
</organism>
<proteinExistence type="predicted"/>
<accession>A0AAN8J0Z9</accession>